<proteinExistence type="predicted"/>
<protein>
    <submittedName>
        <fullName evidence="2">Uncharacterized protein</fullName>
    </submittedName>
</protein>
<keyword evidence="1" id="KW-0472">Membrane</keyword>
<dbReference type="Gramene" id="ESW24252">
    <property type="protein sequence ID" value="ESW24252"/>
    <property type="gene ID" value="PHAVU_004G114500g"/>
</dbReference>
<evidence type="ECO:0000313" key="2">
    <source>
        <dbReference type="EMBL" id="ESW24252.1"/>
    </source>
</evidence>
<feature type="transmembrane region" description="Helical" evidence="1">
    <location>
        <begin position="12"/>
        <end position="32"/>
    </location>
</feature>
<feature type="transmembrane region" description="Helical" evidence="1">
    <location>
        <begin position="38"/>
        <end position="70"/>
    </location>
</feature>
<sequence length="74" mass="8725">MFSYSHFSRVSFIFCASSFLCIVVISLVIVSFGRLLFAFHYAFLVAIVALLCRIFAFHWEICICVFWTFIMMKY</sequence>
<gene>
    <name evidence="2" type="ORF">PHAVU_004G114500g</name>
</gene>
<reference evidence="3" key="1">
    <citation type="journal article" date="2014" name="Nat. Genet.">
        <title>A reference genome for common bean and genome-wide analysis of dual domestications.</title>
        <authorList>
            <person name="Schmutz J."/>
            <person name="McClean P.E."/>
            <person name="Mamidi S."/>
            <person name="Wu G.A."/>
            <person name="Cannon S.B."/>
            <person name="Grimwood J."/>
            <person name="Jenkins J."/>
            <person name="Shu S."/>
            <person name="Song Q."/>
            <person name="Chavarro C."/>
            <person name="Torres-Torres M."/>
            <person name="Geffroy V."/>
            <person name="Moghaddam S.M."/>
            <person name="Gao D."/>
            <person name="Abernathy B."/>
            <person name="Barry K."/>
            <person name="Blair M."/>
            <person name="Brick M.A."/>
            <person name="Chovatia M."/>
            <person name="Gepts P."/>
            <person name="Goodstein D.M."/>
            <person name="Gonzales M."/>
            <person name="Hellsten U."/>
            <person name="Hyten D.L."/>
            <person name="Jia G."/>
            <person name="Kelly J.D."/>
            <person name="Kudrna D."/>
            <person name="Lee R."/>
            <person name="Richard M.M."/>
            <person name="Miklas P.N."/>
            <person name="Osorno J.M."/>
            <person name="Rodrigues J."/>
            <person name="Thareau V."/>
            <person name="Urrea C.A."/>
            <person name="Wang M."/>
            <person name="Yu Y."/>
            <person name="Zhang M."/>
            <person name="Wing R.A."/>
            <person name="Cregan P.B."/>
            <person name="Rokhsar D.S."/>
            <person name="Jackson S.A."/>
        </authorList>
    </citation>
    <scope>NUCLEOTIDE SEQUENCE [LARGE SCALE GENOMIC DNA]</scope>
    <source>
        <strain evidence="3">cv. G19833</strain>
    </source>
</reference>
<evidence type="ECO:0000256" key="1">
    <source>
        <dbReference type="SAM" id="Phobius"/>
    </source>
</evidence>
<dbReference type="Proteomes" id="UP000000226">
    <property type="component" value="Chromosome 4"/>
</dbReference>
<accession>V7C273</accession>
<keyword evidence="3" id="KW-1185">Reference proteome</keyword>
<name>V7C273_PHAVU</name>
<dbReference type="AlphaFoldDB" id="V7C273"/>
<organism evidence="2 3">
    <name type="scientific">Phaseolus vulgaris</name>
    <name type="common">Kidney bean</name>
    <name type="synonym">French bean</name>
    <dbReference type="NCBI Taxonomy" id="3885"/>
    <lineage>
        <taxon>Eukaryota</taxon>
        <taxon>Viridiplantae</taxon>
        <taxon>Streptophyta</taxon>
        <taxon>Embryophyta</taxon>
        <taxon>Tracheophyta</taxon>
        <taxon>Spermatophyta</taxon>
        <taxon>Magnoliopsida</taxon>
        <taxon>eudicotyledons</taxon>
        <taxon>Gunneridae</taxon>
        <taxon>Pentapetalae</taxon>
        <taxon>rosids</taxon>
        <taxon>fabids</taxon>
        <taxon>Fabales</taxon>
        <taxon>Fabaceae</taxon>
        <taxon>Papilionoideae</taxon>
        <taxon>50 kb inversion clade</taxon>
        <taxon>NPAAA clade</taxon>
        <taxon>indigoferoid/millettioid clade</taxon>
        <taxon>Phaseoleae</taxon>
        <taxon>Phaseolus</taxon>
    </lineage>
</organism>
<evidence type="ECO:0000313" key="3">
    <source>
        <dbReference type="Proteomes" id="UP000000226"/>
    </source>
</evidence>
<keyword evidence="1" id="KW-1133">Transmembrane helix</keyword>
<dbReference type="EMBL" id="CM002291">
    <property type="protein sequence ID" value="ESW24252.1"/>
    <property type="molecule type" value="Genomic_DNA"/>
</dbReference>
<keyword evidence="1" id="KW-0812">Transmembrane</keyword>